<dbReference type="STRING" id="1121416.SAMN02745220_02136"/>
<dbReference type="Gene3D" id="3.30.1330.40">
    <property type="entry name" value="RutC-like"/>
    <property type="match status" value="1"/>
</dbReference>
<keyword evidence="3" id="KW-1185">Reference proteome</keyword>
<dbReference type="GO" id="GO:0019239">
    <property type="term" value="F:deaminase activity"/>
    <property type="evidence" value="ECO:0007669"/>
    <property type="project" value="TreeGrafter"/>
</dbReference>
<evidence type="ECO:0000313" key="3">
    <source>
        <dbReference type="Proteomes" id="UP000184603"/>
    </source>
</evidence>
<protein>
    <submittedName>
        <fullName evidence="2">2-iminobutanoate/2-iminopropanoate deaminase</fullName>
    </submittedName>
</protein>
<dbReference type="InterPro" id="IPR035959">
    <property type="entry name" value="RutC-like_sf"/>
</dbReference>
<dbReference type="InterPro" id="IPR006175">
    <property type="entry name" value="YjgF/YER057c/UK114"/>
</dbReference>
<dbReference type="SUPFAM" id="SSF55298">
    <property type="entry name" value="YjgF-like"/>
    <property type="match status" value="1"/>
</dbReference>
<accession>A0A1M7Y647</accession>
<name>A0A1M7Y647_9BACT</name>
<organism evidence="2 3">
    <name type="scientific">Desulfopila aestuarii DSM 18488</name>
    <dbReference type="NCBI Taxonomy" id="1121416"/>
    <lineage>
        <taxon>Bacteria</taxon>
        <taxon>Pseudomonadati</taxon>
        <taxon>Thermodesulfobacteriota</taxon>
        <taxon>Desulfobulbia</taxon>
        <taxon>Desulfobulbales</taxon>
        <taxon>Desulfocapsaceae</taxon>
        <taxon>Desulfopila</taxon>
    </lineage>
</organism>
<dbReference type="RefSeq" id="WP_073613442.1">
    <property type="nucleotide sequence ID" value="NZ_FRFE01000009.1"/>
</dbReference>
<dbReference type="Pfam" id="PF01042">
    <property type="entry name" value="Ribonuc_L-PSP"/>
    <property type="match status" value="1"/>
</dbReference>
<proteinExistence type="inferred from homology"/>
<gene>
    <name evidence="2" type="ORF">SAMN02745220_02136</name>
</gene>
<dbReference type="InterPro" id="IPR006056">
    <property type="entry name" value="RidA"/>
</dbReference>
<comment type="similarity">
    <text evidence="1">Belongs to the RutC family.</text>
</comment>
<evidence type="ECO:0000313" key="2">
    <source>
        <dbReference type="EMBL" id="SHO48112.1"/>
    </source>
</evidence>
<reference evidence="2 3" key="1">
    <citation type="submission" date="2016-12" db="EMBL/GenBank/DDBJ databases">
        <authorList>
            <person name="Song W.-J."/>
            <person name="Kurnit D.M."/>
        </authorList>
    </citation>
    <scope>NUCLEOTIDE SEQUENCE [LARGE SCALE GENOMIC DNA]</scope>
    <source>
        <strain evidence="2 3">DSM 18488</strain>
    </source>
</reference>
<dbReference type="Proteomes" id="UP000184603">
    <property type="component" value="Unassembled WGS sequence"/>
</dbReference>
<dbReference type="CDD" id="cd00448">
    <property type="entry name" value="YjgF_YER057c_UK114_family"/>
    <property type="match status" value="1"/>
</dbReference>
<dbReference type="PROSITE" id="PS01094">
    <property type="entry name" value="UPF0076"/>
    <property type="match status" value="1"/>
</dbReference>
<dbReference type="NCBIfam" id="TIGR00004">
    <property type="entry name" value="Rid family detoxifying hydrolase"/>
    <property type="match status" value="1"/>
</dbReference>
<dbReference type="EMBL" id="FRFE01000009">
    <property type="protein sequence ID" value="SHO48112.1"/>
    <property type="molecule type" value="Genomic_DNA"/>
</dbReference>
<dbReference type="AlphaFoldDB" id="A0A1M7Y647"/>
<dbReference type="PANTHER" id="PTHR11803:SF39">
    <property type="entry name" value="2-IMINOBUTANOATE_2-IMINOPROPANOATE DEAMINASE"/>
    <property type="match status" value="1"/>
</dbReference>
<dbReference type="PANTHER" id="PTHR11803">
    <property type="entry name" value="2-IMINOBUTANOATE/2-IMINOPROPANOATE DEAMINASE RIDA"/>
    <property type="match status" value="1"/>
</dbReference>
<evidence type="ECO:0000256" key="1">
    <source>
        <dbReference type="ARBA" id="ARBA00010552"/>
    </source>
</evidence>
<dbReference type="InterPro" id="IPR019897">
    <property type="entry name" value="RidA_CS"/>
</dbReference>
<dbReference type="OrthoDB" id="9808943at2"/>
<sequence>MTKKIHQTDMAPAALGPYSQAVSVGNLLFISGQLPIDPTTGKMVEGDIATRTHQVLANMRAIAEAAGANLDQVVKTTIFLTDLGDFQAMNSAYATHFPAAPPARSTVQVAALPLGSNIEIEAILSL</sequence>
<dbReference type="FunFam" id="3.30.1330.40:FF:000001">
    <property type="entry name" value="L-PSP family endoribonuclease"/>
    <property type="match status" value="1"/>
</dbReference>
<dbReference type="GO" id="GO:0005829">
    <property type="term" value="C:cytosol"/>
    <property type="evidence" value="ECO:0007669"/>
    <property type="project" value="TreeGrafter"/>
</dbReference>